<evidence type="ECO:0000313" key="2">
    <source>
        <dbReference type="Proteomes" id="UP000504636"/>
    </source>
</evidence>
<dbReference type="AlphaFoldDB" id="A0A6A6YD90"/>
<sequence>MYPPSSWSASGSALRPAWLHYCTPSRASTFLVLLLCFHSAIHSYCSSFTLTCVINSSVCALASHHQPNRSCVPSRSPSNVPSQPFLDSEPLLSHLCVEQGLNHLPHHTVARNRPISLFRHGSRPV</sequence>
<protein>
    <submittedName>
        <fullName evidence="1 3">Uncharacterized protein</fullName>
    </submittedName>
</protein>
<dbReference type="RefSeq" id="XP_033572928.1">
    <property type="nucleotide sequence ID" value="XM_033712318.1"/>
</dbReference>
<organism evidence="1">
    <name type="scientific">Mytilinidion resinicola</name>
    <dbReference type="NCBI Taxonomy" id="574789"/>
    <lineage>
        <taxon>Eukaryota</taxon>
        <taxon>Fungi</taxon>
        <taxon>Dikarya</taxon>
        <taxon>Ascomycota</taxon>
        <taxon>Pezizomycotina</taxon>
        <taxon>Dothideomycetes</taxon>
        <taxon>Pleosporomycetidae</taxon>
        <taxon>Mytilinidiales</taxon>
        <taxon>Mytilinidiaceae</taxon>
        <taxon>Mytilinidion</taxon>
    </lineage>
</organism>
<dbReference type="EMBL" id="MU003708">
    <property type="protein sequence ID" value="KAF2805964.1"/>
    <property type="molecule type" value="Genomic_DNA"/>
</dbReference>
<accession>A0A6A6YD90</accession>
<evidence type="ECO:0000313" key="1">
    <source>
        <dbReference type="EMBL" id="KAF2805964.1"/>
    </source>
</evidence>
<keyword evidence="2" id="KW-1185">Reference proteome</keyword>
<evidence type="ECO:0000313" key="3">
    <source>
        <dbReference type="RefSeq" id="XP_033572928.1"/>
    </source>
</evidence>
<dbReference type="GeneID" id="54453211"/>
<reference evidence="3" key="2">
    <citation type="submission" date="2020-04" db="EMBL/GenBank/DDBJ databases">
        <authorList>
            <consortium name="NCBI Genome Project"/>
        </authorList>
    </citation>
    <scope>NUCLEOTIDE SEQUENCE</scope>
    <source>
        <strain evidence="3">CBS 304.34</strain>
    </source>
</reference>
<dbReference type="Proteomes" id="UP000504636">
    <property type="component" value="Unplaced"/>
</dbReference>
<gene>
    <name evidence="1 3" type="ORF">BDZ99DRAFT_100760</name>
</gene>
<proteinExistence type="predicted"/>
<name>A0A6A6YD90_9PEZI</name>
<reference evidence="3" key="3">
    <citation type="submission" date="2025-04" db="UniProtKB">
        <authorList>
            <consortium name="RefSeq"/>
        </authorList>
    </citation>
    <scope>IDENTIFICATION</scope>
    <source>
        <strain evidence="3">CBS 304.34</strain>
    </source>
</reference>
<reference evidence="1 3" key="1">
    <citation type="journal article" date="2020" name="Stud. Mycol.">
        <title>101 Dothideomycetes genomes: a test case for predicting lifestyles and emergence of pathogens.</title>
        <authorList>
            <person name="Haridas S."/>
            <person name="Albert R."/>
            <person name="Binder M."/>
            <person name="Bloem J."/>
            <person name="Labutti K."/>
            <person name="Salamov A."/>
            <person name="Andreopoulos B."/>
            <person name="Baker S."/>
            <person name="Barry K."/>
            <person name="Bills G."/>
            <person name="Bluhm B."/>
            <person name="Cannon C."/>
            <person name="Castanera R."/>
            <person name="Culley D."/>
            <person name="Daum C."/>
            <person name="Ezra D."/>
            <person name="Gonzalez J."/>
            <person name="Henrissat B."/>
            <person name="Kuo A."/>
            <person name="Liang C."/>
            <person name="Lipzen A."/>
            <person name="Lutzoni F."/>
            <person name="Magnuson J."/>
            <person name="Mondo S."/>
            <person name="Nolan M."/>
            <person name="Ohm R."/>
            <person name="Pangilinan J."/>
            <person name="Park H.-J."/>
            <person name="Ramirez L."/>
            <person name="Alfaro M."/>
            <person name="Sun H."/>
            <person name="Tritt A."/>
            <person name="Yoshinaga Y."/>
            <person name="Zwiers L.-H."/>
            <person name="Turgeon B."/>
            <person name="Goodwin S."/>
            <person name="Spatafora J."/>
            <person name="Crous P."/>
            <person name="Grigoriev I."/>
        </authorList>
    </citation>
    <scope>NUCLEOTIDE SEQUENCE</scope>
    <source>
        <strain evidence="1 3">CBS 304.34</strain>
    </source>
</reference>